<evidence type="ECO:0000313" key="1">
    <source>
        <dbReference type="EMBL" id="WVZ25799.1"/>
    </source>
</evidence>
<accession>A0AAQ3PF25</accession>
<reference evidence="1 2" key="1">
    <citation type="journal article" date="2023" name="Life. Sci Alliance">
        <title>Evolutionary insights into 3D genome organization and epigenetic landscape of Vigna mungo.</title>
        <authorList>
            <person name="Junaid A."/>
            <person name="Singh B."/>
            <person name="Bhatia S."/>
        </authorList>
    </citation>
    <scope>NUCLEOTIDE SEQUENCE [LARGE SCALE GENOMIC DNA]</scope>
    <source>
        <strain evidence="1">Urdbean</strain>
    </source>
</reference>
<dbReference type="EMBL" id="CP144700">
    <property type="protein sequence ID" value="WVZ25799.1"/>
    <property type="molecule type" value="Genomic_DNA"/>
</dbReference>
<sequence>MSFLTVPTHPKCTVDAEHILLIRSKVMVEITITKGAVHKNSNPIFTPFLGRKVLAPLKNPLQKEFKNPSIQKQNTVQRSRIKMVIFPQQVCSMLLSKKSNPTTVKWLSNGNIQDAVTN</sequence>
<name>A0AAQ3PF25_VIGMU</name>
<proteinExistence type="predicted"/>
<protein>
    <submittedName>
        <fullName evidence="1">Uncharacterized protein</fullName>
    </submittedName>
</protein>
<dbReference type="Proteomes" id="UP001374535">
    <property type="component" value="Chromosome 1"/>
</dbReference>
<keyword evidence="2" id="KW-1185">Reference proteome</keyword>
<dbReference type="AlphaFoldDB" id="A0AAQ3PF25"/>
<evidence type="ECO:0000313" key="2">
    <source>
        <dbReference type="Proteomes" id="UP001374535"/>
    </source>
</evidence>
<gene>
    <name evidence="1" type="ORF">V8G54_004343</name>
</gene>
<organism evidence="1 2">
    <name type="scientific">Vigna mungo</name>
    <name type="common">Black gram</name>
    <name type="synonym">Phaseolus mungo</name>
    <dbReference type="NCBI Taxonomy" id="3915"/>
    <lineage>
        <taxon>Eukaryota</taxon>
        <taxon>Viridiplantae</taxon>
        <taxon>Streptophyta</taxon>
        <taxon>Embryophyta</taxon>
        <taxon>Tracheophyta</taxon>
        <taxon>Spermatophyta</taxon>
        <taxon>Magnoliopsida</taxon>
        <taxon>eudicotyledons</taxon>
        <taxon>Gunneridae</taxon>
        <taxon>Pentapetalae</taxon>
        <taxon>rosids</taxon>
        <taxon>fabids</taxon>
        <taxon>Fabales</taxon>
        <taxon>Fabaceae</taxon>
        <taxon>Papilionoideae</taxon>
        <taxon>50 kb inversion clade</taxon>
        <taxon>NPAAA clade</taxon>
        <taxon>indigoferoid/millettioid clade</taxon>
        <taxon>Phaseoleae</taxon>
        <taxon>Vigna</taxon>
    </lineage>
</organism>